<organism evidence="2 3">
    <name type="scientific">Kitasatospora paracochleata</name>
    <dbReference type="NCBI Taxonomy" id="58354"/>
    <lineage>
        <taxon>Bacteria</taxon>
        <taxon>Bacillati</taxon>
        <taxon>Actinomycetota</taxon>
        <taxon>Actinomycetes</taxon>
        <taxon>Kitasatosporales</taxon>
        <taxon>Streptomycetaceae</taxon>
        <taxon>Kitasatospora</taxon>
    </lineage>
</organism>
<gene>
    <name evidence="2" type="ORF">FHR36_006423</name>
</gene>
<proteinExistence type="predicted"/>
<feature type="region of interest" description="Disordered" evidence="1">
    <location>
        <begin position="1"/>
        <end position="24"/>
    </location>
</feature>
<dbReference type="Gene3D" id="3.20.20.80">
    <property type="entry name" value="Glycosidases"/>
    <property type="match status" value="1"/>
</dbReference>
<evidence type="ECO:0008006" key="4">
    <source>
        <dbReference type="Google" id="ProtNLM"/>
    </source>
</evidence>
<evidence type="ECO:0000256" key="1">
    <source>
        <dbReference type="SAM" id="MobiDB-lite"/>
    </source>
</evidence>
<protein>
    <recommendedName>
        <fullName evidence="4">Abortive infection protein</fullName>
    </recommendedName>
</protein>
<keyword evidence="3" id="KW-1185">Reference proteome</keyword>
<accession>A0ABT1J724</accession>
<dbReference type="InterPro" id="IPR017853">
    <property type="entry name" value="GH"/>
</dbReference>
<evidence type="ECO:0000313" key="2">
    <source>
        <dbReference type="EMBL" id="MCP2313242.1"/>
    </source>
</evidence>
<comment type="caution">
    <text evidence="2">The sequence shown here is derived from an EMBL/GenBank/DDBJ whole genome shotgun (WGS) entry which is preliminary data.</text>
</comment>
<name>A0ABT1J724_9ACTN</name>
<dbReference type="SUPFAM" id="SSF51445">
    <property type="entry name" value="(Trans)glycosidases"/>
    <property type="match status" value="1"/>
</dbReference>
<dbReference type="EMBL" id="JAMZDX010000006">
    <property type="protein sequence ID" value="MCP2313242.1"/>
    <property type="molecule type" value="Genomic_DNA"/>
</dbReference>
<dbReference type="Proteomes" id="UP001206483">
    <property type="component" value="Unassembled WGS sequence"/>
</dbReference>
<dbReference type="RefSeq" id="WP_253802874.1">
    <property type="nucleotide sequence ID" value="NZ_BAAAUB010000062.1"/>
</dbReference>
<reference evidence="2 3" key="1">
    <citation type="submission" date="2022-06" db="EMBL/GenBank/DDBJ databases">
        <title>Sequencing the genomes of 1000 actinobacteria strains.</title>
        <authorList>
            <person name="Klenk H.-P."/>
        </authorList>
    </citation>
    <scope>NUCLEOTIDE SEQUENCE [LARGE SCALE GENOMIC DNA]</scope>
    <source>
        <strain evidence="2 3">DSM 41656</strain>
    </source>
</reference>
<evidence type="ECO:0000313" key="3">
    <source>
        <dbReference type="Proteomes" id="UP001206483"/>
    </source>
</evidence>
<sequence length="331" mass="36499">MRTKGINYDTGFTPAGESSRPHFDPEEVRREMRTIADELHCTAVRITGADPERIAAAAAYAAEAGLEVWFAPFPCGLDPEGMRPLLLDSARRAEELRAAGARVVLVLGCELTLFAEGFLPGADLGERIAALSDPATWRTLPATLARLNGFLAETADAARTLFRGPVTYASGSWERIEWAPFDLVAVDAYRDAHNADRYRDELRGHLAHGKPVVVTEFGCCTYAGAADRGGLGWAVADYEQQPPVITEELVRDEQEQVRHLHDLLAVFEAEGVDGAFWFTYAAYRAPHRPDDPRHDLDLASYAVVTRDDCGAWRTKAVFHAIAEAYRTPETR</sequence>